<reference evidence="3 4" key="1">
    <citation type="journal article" date="2006" name="Nat. Biotechnol.">
        <title>Complete genome of the mutualistic, N2-fixing grass endophyte Azoarcus sp. strain BH72.</title>
        <authorList>
            <person name="Krause A."/>
            <person name="Ramakumar A."/>
            <person name="Bartels D."/>
            <person name="Battistoni F."/>
            <person name="Bekel T."/>
            <person name="Boch J."/>
            <person name="Boehm M."/>
            <person name="Friedrich F."/>
            <person name="Hurek T."/>
            <person name="Krause L."/>
            <person name="Linke B."/>
            <person name="McHardy A.C."/>
            <person name="Sarkar A."/>
            <person name="Schneiker S."/>
            <person name="Syed A.A."/>
            <person name="Thauer R."/>
            <person name="Vorhoelter F.-J."/>
            <person name="Weidner S."/>
            <person name="Puehler A."/>
            <person name="Reinhold-Hurek B."/>
            <person name="Kaiser O."/>
            <person name="Goesmann A."/>
        </authorList>
    </citation>
    <scope>NUCLEOTIDE SEQUENCE [LARGE SCALE GENOMIC DNA]</scope>
    <source>
        <strain evidence="3 4">BH72</strain>
    </source>
</reference>
<dbReference type="eggNOG" id="COG1028">
    <property type="taxonomic scope" value="Bacteria"/>
</dbReference>
<dbReference type="Pfam" id="PF12172">
    <property type="entry name" value="zf-ChsH2"/>
    <property type="match status" value="1"/>
</dbReference>
<dbReference type="KEGG" id="azo:azo1987"/>
<gene>
    <name evidence="3" type="ordered locus">azo1987</name>
</gene>
<dbReference type="AlphaFoldDB" id="A1K6Z9"/>
<dbReference type="InterPro" id="IPR052513">
    <property type="entry name" value="Thioester_dehydratase-like"/>
</dbReference>
<organism evidence="3 4">
    <name type="scientific">Azoarcus sp. (strain BH72)</name>
    <dbReference type="NCBI Taxonomy" id="418699"/>
    <lineage>
        <taxon>Bacteria</taxon>
        <taxon>Pseudomonadati</taxon>
        <taxon>Pseudomonadota</taxon>
        <taxon>Betaproteobacteria</taxon>
        <taxon>Rhodocyclales</taxon>
        <taxon>Zoogloeaceae</taxon>
        <taxon>Azoarcus</taxon>
    </lineage>
</organism>
<accession>A1K6Z9</accession>
<dbReference type="STRING" id="62928.azo1987"/>
<proteinExistence type="predicted"/>
<name>A1K6Z9_AZOSB</name>
<dbReference type="Gene3D" id="6.10.30.10">
    <property type="match status" value="1"/>
</dbReference>
<dbReference type="RefSeq" id="WP_011765719.1">
    <property type="nucleotide sequence ID" value="NC_008702.1"/>
</dbReference>
<dbReference type="InterPro" id="IPR012340">
    <property type="entry name" value="NA-bd_OB-fold"/>
</dbReference>
<dbReference type="InterPro" id="IPR022002">
    <property type="entry name" value="ChsH2_Znr"/>
</dbReference>
<dbReference type="Pfam" id="PF01796">
    <property type="entry name" value="OB_ChsH2_C"/>
    <property type="match status" value="1"/>
</dbReference>
<dbReference type="PRINTS" id="PR00081">
    <property type="entry name" value="GDHRDH"/>
</dbReference>
<dbReference type="Gene3D" id="3.40.50.720">
    <property type="entry name" value="NAD(P)-binding Rossmann-like Domain"/>
    <property type="match status" value="1"/>
</dbReference>
<evidence type="ECO:0000313" key="3">
    <source>
        <dbReference type="EMBL" id="CAL94604.1"/>
    </source>
</evidence>
<evidence type="ECO:0000259" key="1">
    <source>
        <dbReference type="Pfam" id="PF01796"/>
    </source>
</evidence>
<dbReference type="HOGENOM" id="CLU_063624_0_0_4"/>
<dbReference type="InterPro" id="IPR002878">
    <property type="entry name" value="ChsH2_C"/>
</dbReference>
<sequence>MTEPLAKPKKKNPVQRTRLATLPPVPRSRTALGLTRAAAEGVFEMQVCAECETVQYPPREVCGHCLSEHLAWKPVNNRGTLIASTTLRHSNDLYFRERLPWRVGTVKMDAGPSVVAHVHEDCAEPGTDGSRVRLTLKLDRSGQAVLHALPEKDTPNMNDAPQMRESTCDPKFRRVLVTDGKSAVGMAVAKAMLDAGASAVFLGDSSTWKTVPAFDKLVASDARIQVVELDVTDTDSVDRLAASIGGKVEILVNTAAYLRDGGILGRKDINLARDAMEVNVLGLMRLAQAFAPGMCFRAADGTNNAVAWVNVLSIHALAALPSRGAWSASMAAALSASQTLRAELRGAGVRVLNVFPGPVEEEWEQLTPPPKVAPSAVAKAIVKGLQDGIEDAYVGDIAEEIRGRLRENHKAVERELGNG</sequence>
<feature type="domain" description="ChsH2 C-terminal OB-fold" evidence="1">
    <location>
        <begin position="72"/>
        <end position="135"/>
    </location>
</feature>
<dbReference type="PANTHER" id="PTHR34075">
    <property type="entry name" value="BLR3430 PROTEIN"/>
    <property type="match status" value="1"/>
</dbReference>
<dbReference type="SUPFAM" id="SSF51735">
    <property type="entry name" value="NAD(P)-binding Rossmann-fold domains"/>
    <property type="match status" value="1"/>
</dbReference>
<dbReference type="PANTHER" id="PTHR34075:SF5">
    <property type="entry name" value="BLR3430 PROTEIN"/>
    <property type="match status" value="1"/>
</dbReference>
<protein>
    <submittedName>
        <fullName evidence="3">Short-chain dehydrogenase family protein</fullName>
    </submittedName>
</protein>
<keyword evidence="4" id="KW-1185">Reference proteome</keyword>
<dbReference type="Proteomes" id="UP000002588">
    <property type="component" value="Chromosome"/>
</dbReference>
<evidence type="ECO:0000313" key="4">
    <source>
        <dbReference type="Proteomes" id="UP000002588"/>
    </source>
</evidence>
<dbReference type="EMBL" id="AM406670">
    <property type="protein sequence ID" value="CAL94604.1"/>
    <property type="molecule type" value="Genomic_DNA"/>
</dbReference>
<dbReference type="InterPro" id="IPR002347">
    <property type="entry name" value="SDR_fam"/>
</dbReference>
<dbReference type="Pfam" id="PF00106">
    <property type="entry name" value="adh_short"/>
    <property type="match status" value="1"/>
</dbReference>
<dbReference type="SUPFAM" id="SSF50249">
    <property type="entry name" value="Nucleic acid-binding proteins"/>
    <property type="match status" value="1"/>
</dbReference>
<evidence type="ECO:0000259" key="2">
    <source>
        <dbReference type="Pfam" id="PF12172"/>
    </source>
</evidence>
<feature type="domain" description="ChsH2 rubredoxin-like zinc ribbon" evidence="2">
    <location>
        <begin position="37"/>
        <end position="68"/>
    </location>
</feature>
<dbReference type="InterPro" id="IPR036291">
    <property type="entry name" value="NAD(P)-bd_dom_sf"/>
</dbReference>